<dbReference type="KEGG" id="rgi:RGI145_15545"/>
<feature type="transmembrane region" description="Helical" evidence="7">
    <location>
        <begin position="245"/>
        <end position="270"/>
    </location>
</feature>
<dbReference type="SMART" id="SM00382">
    <property type="entry name" value="AAA"/>
    <property type="match status" value="1"/>
</dbReference>
<feature type="transmembrane region" description="Helical" evidence="7">
    <location>
        <begin position="28"/>
        <end position="55"/>
    </location>
</feature>
<keyword evidence="5 7" id="KW-1133">Transmembrane helix</keyword>
<evidence type="ECO:0000313" key="10">
    <source>
        <dbReference type="EMBL" id="APT58315.1"/>
    </source>
</evidence>
<evidence type="ECO:0000256" key="6">
    <source>
        <dbReference type="ARBA" id="ARBA00023136"/>
    </source>
</evidence>
<dbReference type="CDD" id="cd03228">
    <property type="entry name" value="ABCC_MRP_Like"/>
    <property type="match status" value="1"/>
</dbReference>
<evidence type="ECO:0000256" key="1">
    <source>
        <dbReference type="ARBA" id="ARBA00004651"/>
    </source>
</evidence>
<dbReference type="GO" id="GO:0016887">
    <property type="term" value="F:ATP hydrolysis activity"/>
    <property type="evidence" value="ECO:0007669"/>
    <property type="project" value="InterPro"/>
</dbReference>
<dbReference type="PANTHER" id="PTHR24221">
    <property type="entry name" value="ATP-BINDING CASSETTE SUB-FAMILY B"/>
    <property type="match status" value="1"/>
</dbReference>
<dbReference type="Gene3D" id="1.20.1560.10">
    <property type="entry name" value="ABC transporter type 1, transmembrane domain"/>
    <property type="match status" value="1"/>
</dbReference>
<dbReference type="AlphaFoldDB" id="A0A1L7AHS9"/>
<dbReference type="CDD" id="cd18584">
    <property type="entry name" value="ABC_6TM_AarD_CydD"/>
    <property type="match status" value="1"/>
</dbReference>
<proteinExistence type="predicted"/>
<feature type="domain" description="ABC transporter" evidence="8">
    <location>
        <begin position="346"/>
        <end position="559"/>
    </location>
</feature>
<evidence type="ECO:0000256" key="5">
    <source>
        <dbReference type="ARBA" id="ARBA00022989"/>
    </source>
</evidence>
<dbReference type="GO" id="GO:0005524">
    <property type="term" value="F:ATP binding"/>
    <property type="evidence" value="ECO:0007669"/>
    <property type="project" value="UniProtKB-KW"/>
</dbReference>
<dbReference type="PROSITE" id="PS50893">
    <property type="entry name" value="ABC_TRANSPORTER_2"/>
    <property type="match status" value="1"/>
</dbReference>
<reference evidence="10 11" key="1">
    <citation type="submission" date="2016-05" db="EMBL/GenBank/DDBJ databases">
        <title>Complete Genome and Methylome Analysis of Psychrotrophic Bacterial Isolates from Antarctic Lake Untersee.</title>
        <authorList>
            <person name="Fomenkov A."/>
            <person name="Akimov V.N."/>
            <person name="Vasilyeva L.V."/>
            <person name="Andersen D."/>
            <person name="Vincze T."/>
            <person name="Roberts R.J."/>
        </authorList>
    </citation>
    <scope>NUCLEOTIDE SEQUENCE [LARGE SCALE GENOMIC DNA]</scope>
    <source>
        <strain evidence="10 11">U14-5</strain>
    </source>
</reference>
<accession>A0A1L7AHS9</accession>
<evidence type="ECO:0000256" key="3">
    <source>
        <dbReference type="ARBA" id="ARBA00022741"/>
    </source>
</evidence>
<dbReference type="GO" id="GO:0042883">
    <property type="term" value="P:cysteine transport"/>
    <property type="evidence" value="ECO:0007669"/>
    <property type="project" value="InterPro"/>
</dbReference>
<keyword evidence="6 7" id="KW-0472">Membrane</keyword>
<evidence type="ECO:0000313" key="11">
    <source>
        <dbReference type="Proteomes" id="UP000185494"/>
    </source>
</evidence>
<comment type="subcellular location">
    <subcellularLocation>
        <location evidence="1">Cell membrane</location>
        <topology evidence="1">Multi-pass membrane protein</topology>
    </subcellularLocation>
</comment>
<dbReference type="PROSITE" id="PS00211">
    <property type="entry name" value="ABC_TRANSPORTER_1"/>
    <property type="match status" value="1"/>
</dbReference>
<dbReference type="PROSITE" id="PS50929">
    <property type="entry name" value="ABC_TM1F"/>
    <property type="match status" value="1"/>
</dbReference>
<dbReference type="GO" id="GO:0005886">
    <property type="term" value="C:plasma membrane"/>
    <property type="evidence" value="ECO:0007669"/>
    <property type="project" value="UniProtKB-SubCell"/>
</dbReference>
<dbReference type="PANTHER" id="PTHR24221:SF590">
    <property type="entry name" value="COMPONENT LINKED WITH THE ASSEMBLY OF CYTOCHROME' TRANSPORT TRANSMEMBRANE ATP-BINDING PROTEIN ABC TRANSPORTER CYDD-RELATED"/>
    <property type="match status" value="1"/>
</dbReference>
<evidence type="ECO:0000259" key="8">
    <source>
        <dbReference type="PROSITE" id="PS50893"/>
    </source>
</evidence>
<dbReference type="SUPFAM" id="SSF90123">
    <property type="entry name" value="ABC transporter transmembrane region"/>
    <property type="match status" value="1"/>
</dbReference>
<dbReference type="NCBIfam" id="TIGR02857">
    <property type="entry name" value="CydD"/>
    <property type="match status" value="1"/>
</dbReference>
<dbReference type="Proteomes" id="UP000185494">
    <property type="component" value="Chromosome 1"/>
</dbReference>
<protein>
    <submittedName>
        <fullName evidence="10">Thiol reductant ABC exporter subunit CydD</fullName>
    </submittedName>
</protein>
<feature type="transmembrane region" description="Helical" evidence="7">
    <location>
        <begin position="168"/>
        <end position="188"/>
    </location>
</feature>
<dbReference type="GO" id="GO:0140359">
    <property type="term" value="F:ABC-type transporter activity"/>
    <property type="evidence" value="ECO:0007669"/>
    <property type="project" value="InterPro"/>
</dbReference>
<dbReference type="Pfam" id="PF00005">
    <property type="entry name" value="ABC_tran"/>
    <property type="match status" value="1"/>
</dbReference>
<organism evidence="10 11">
    <name type="scientific">Roseomonas gilardii</name>
    <dbReference type="NCBI Taxonomy" id="257708"/>
    <lineage>
        <taxon>Bacteria</taxon>
        <taxon>Pseudomonadati</taxon>
        <taxon>Pseudomonadota</taxon>
        <taxon>Alphaproteobacteria</taxon>
        <taxon>Acetobacterales</taxon>
        <taxon>Roseomonadaceae</taxon>
        <taxon>Roseomonas</taxon>
    </lineage>
</organism>
<evidence type="ECO:0000256" key="7">
    <source>
        <dbReference type="SAM" id="Phobius"/>
    </source>
</evidence>
<feature type="transmembrane region" description="Helical" evidence="7">
    <location>
        <begin position="146"/>
        <end position="162"/>
    </location>
</feature>
<evidence type="ECO:0000259" key="9">
    <source>
        <dbReference type="PROSITE" id="PS50929"/>
    </source>
</evidence>
<evidence type="ECO:0000256" key="2">
    <source>
        <dbReference type="ARBA" id="ARBA00022692"/>
    </source>
</evidence>
<dbReference type="InterPro" id="IPR003439">
    <property type="entry name" value="ABC_transporter-like_ATP-bd"/>
</dbReference>
<dbReference type="InterPro" id="IPR014216">
    <property type="entry name" value="ABC_transptr_CydD"/>
</dbReference>
<dbReference type="eggNOG" id="COG4988">
    <property type="taxonomic scope" value="Bacteria"/>
</dbReference>
<dbReference type="InterPro" id="IPR017871">
    <property type="entry name" value="ABC_transporter-like_CS"/>
</dbReference>
<keyword evidence="4" id="KW-0067">ATP-binding</keyword>
<dbReference type="STRING" id="257708.RGI145_15545"/>
<dbReference type="Gene3D" id="3.40.50.300">
    <property type="entry name" value="P-loop containing nucleotide triphosphate hydrolases"/>
    <property type="match status" value="1"/>
</dbReference>
<dbReference type="InterPro" id="IPR027417">
    <property type="entry name" value="P-loop_NTPase"/>
</dbReference>
<dbReference type="RefSeq" id="WP_075799083.1">
    <property type="nucleotide sequence ID" value="NZ_CP015583.1"/>
</dbReference>
<name>A0A1L7AHS9_9PROT</name>
<feature type="transmembrane region" description="Helical" evidence="7">
    <location>
        <begin position="67"/>
        <end position="86"/>
    </location>
</feature>
<dbReference type="InterPro" id="IPR036640">
    <property type="entry name" value="ABC1_TM_sf"/>
</dbReference>
<gene>
    <name evidence="10" type="ORF">RGI145_15545</name>
</gene>
<keyword evidence="2 7" id="KW-0812">Transmembrane</keyword>
<evidence type="ECO:0000256" key="4">
    <source>
        <dbReference type="ARBA" id="ARBA00022840"/>
    </source>
</evidence>
<dbReference type="Pfam" id="PF00664">
    <property type="entry name" value="ABC_membrane"/>
    <property type="match status" value="1"/>
</dbReference>
<keyword evidence="3" id="KW-0547">Nucleotide-binding</keyword>
<dbReference type="InterPro" id="IPR039421">
    <property type="entry name" value="Type_1_exporter"/>
</dbReference>
<dbReference type="SUPFAM" id="SSF52540">
    <property type="entry name" value="P-loop containing nucleoside triphosphate hydrolases"/>
    <property type="match status" value="1"/>
</dbReference>
<dbReference type="EMBL" id="CP015583">
    <property type="protein sequence ID" value="APT58315.1"/>
    <property type="molecule type" value="Genomic_DNA"/>
</dbReference>
<dbReference type="InterPro" id="IPR003593">
    <property type="entry name" value="AAA+_ATPase"/>
</dbReference>
<feature type="domain" description="ABC transmembrane type-1" evidence="9">
    <location>
        <begin position="30"/>
        <end position="315"/>
    </location>
</feature>
<sequence length="559" mass="57753">MPHPAPDRQSATRRRAWLRAASREGGRWNALAVLLLCLDGLAAIGFAAALAGGLVSLERGLAATAPWLLLGLGAALARGLLARLSLQAGARAARRAKTALRRRIVVASLAIPAGERPASGALLNAAVDEVETLDGYLARFLPARQAAALVPFLVLLAAAWASPVSAGILLLTLPPFILALALAGGAAADAQRRQFSALSRLSEVFADRVRALPVLLAFGAEEREATRLASAAEELRRRTVGVLRVAFLSSGALEFFAALSVALVAVYAGFNLLGLLPVKMPGTLTLAEAFFVLALAPEFYAPMRRLAAAYHEKQAAEVAADRLSALEAMAKAPASRAAPLRQAPAIRFQDVTVRYPGEERPALSGFSLDIAPGETVALLGPSGAGKSTVLNLLLGLAPLSGGEVLVDGLALSEAGSFAPSVAWMGQAPLIVPGSLAGNIALSRPDATPSALAPAIAVAAEQAGLGTLLARREGGLEARLDERGSGLSGGERRRVALARALLKPAPILLLDEPTAHLDAASEAALVETIRRVTAKGGHTTLIATHSERLAAVADRVLRLS</sequence>
<dbReference type="InterPro" id="IPR011527">
    <property type="entry name" value="ABC1_TM_dom"/>
</dbReference>